<dbReference type="Gene3D" id="3.40.50.720">
    <property type="entry name" value="NAD(P)-binding Rossmann-like Domain"/>
    <property type="match status" value="1"/>
</dbReference>
<gene>
    <name evidence="2" type="ORF">IMCC3088_2421</name>
</gene>
<name>F3L440_9GAMM</name>
<evidence type="ECO:0000313" key="3">
    <source>
        <dbReference type="Proteomes" id="UP000005615"/>
    </source>
</evidence>
<dbReference type="AlphaFoldDB" id="F3L440"/>
<dbReference type="RefSeq" id="WP_009576589.1">
    <property type="nucleotide sequence ID" value="NZ_AEIG01000075.1"/>
</dbReference>
<keyword evidence="3" id="KW-1185">Reference proteome</keyword>
<evidence type="ECO:0000256" key="1">
    <source>
        <dbReference type="ARBA" id="ARBA00009353"/>
    </source>
</evidence>
<reference evidence="2 3" key="1">
    <citation type="journal article" date="2011" name="J. Bacteriol.">
        <title>Genome sequence of strain IMCC3088, a proteorhodopsin-containing marine bacterium belonging to the OM60/NOR5 clade.</title>
        <authorList>
            <person name="Jang Y."/>
            <person name="Oh H.M."/>
            <person name="Kang I."/>
            <person name="Lee K."/>
            <person name="Yang S.J."/>
            <person name="Cho J.C."/>
        </authorList>
    </citation>
    <scope>NUCLEOTIDE SEQUENCE [LARGE SCALE GENOMIC DNA]</scope>
    <source>
        <strain evidence="2 3">IMCC3088</strain>
    </source>
</reference>
<comment type="caution">
    <text evidence="2">The sequence shown here is derived from an EMBL/GenBank/DDBJ whole genome shotgun (WGS) entry which is preliminary data.</text>
</comment>
<proteinExistence type="inferred from homology"/>
<dbReference type="InterPro" id="IPR036291">
    <property type="entry name" value="NAD(P)-bd_dom_sf"/>
</dbReference>
<dbReference type="InterPro" id="IPR013549">
    <property type="entry name" value="DUF1731"/>
</dbReference>
<dbReference type="SUPFAM" id="SSF51735">
    <property type="entry name" value="NAD(P)-binding Rossmann-fold domains"/>
    <property type="match status" value="1"/>
</dbReference>
<keyword evidence="2" id="KW-0131">Cell cycle</keyword>
<organism evidence="2 3">
    <name type="scientific">Aequoribacter fuscus</name>
    <dbReference type="NCBI Taxonomy" id="2518989"/>
    <lineage>
        <taxon>Bacteria</taxon>
        <taxon>Pseudomonadati</taxon>
        <taxon>Pseudomonadota</taxon>
        <taxon>Gammaproteobacteria</taxon>
        <taxon>Cellvibrionales</taxon>
        <taxon>Halieaceae</taxon>
        <taxon>Aequoribacter</taxon>
    </lineage>
</organism>
<protein>
    <submittedName>
        <fullName evidence="2">Cell division inhibitor</fullName>
    </submittedName>
</protein>
<dbReference type="PANTHER" id="PTHR11092:SF0">
    <property type="entry name" value="EPIMERASE FAMILY PROTEIN SDR39U1"/>
    <property type="match status" value="1"/>
</dbReference>
<dbReference type="Proteomes" id="UP000005615">
    <property type="component" value="Unassembled WGS sequence"/>
</dbReference>
<dbReference type="Pfam" id="PF08338">
    <property type="entry name" value="DUF1731"/>
    <property type="match status" value="1"/>
</dbReference>
<dbReference type="GO" id="GO:0051301">
    <property type="term" value="P:cell division"/>
    <property type="evidence" value="ECO:0007669"/>
    <property type="project" value="UniProtKB-KW"/>
</dbReference>
<dbReference type="InterPro" id="IPR001509">
    <property type="entry name" value="Epimerase_deHydtase"/>
</dbReference>
<dbReference type="eggNOG" id="COG1090">
    <property type="taxonomic scope" value="Bacteria"/>
</dbReference>
<dbReference type="OrthoDB" id="9801773at2"/>
<dbReference type="EMBL" id="AEIG01000075">
    <property type="protein sequence ID" value="EGG28895.1"/>
    <property type="molecule type" value="Genomic_DNA"/>
</dbReference>
<dbReference type="Pfam" id="PF01370">
    <property type="entry name" value="Epimerase"/>
    <property type="match status" value="1"/>
</dbReference>
<dbReference type="NCBIfam" id="TIGR01777">
    <property type="entry name" value="yfcH"/>
    <property type="match status" value="1"/>
</dbReference>
<dbReference type="InterPro" id="IPR010099">
    <property type="entry name" value="SDR39U1"/>
</dbReference>
<evidence type="ECO:0000313" key="2">
    <source>
        <dbReference type="EMBL" id="EGG28895.1"/>
    </source>
</evidence>
<dbReference type="PANTHER" id="PTHR11092">
    <property type="entry name" value="SUGAR NUCLEOTIDE EPIMERASE RELATED"/>
    <property type="match status" value="1"/>
</dbReference>
<sequence>MHILLTGGTGFIGQALVPHLQAMGHTLTIFSRQRHSESSAVKFIQHLDDLTQAEPIDTVINLAGESLAGARWTKRYKQKLRASRIDLTQNLVHTLQRSDHRPKHFISGSAIGWYGDCGEQKVDESHPAGSGFGAELCKDWETAALAAQDALGSTVTVLRIGVVLDKNGGAFPQLFTPFRFGLANWPGSGDQYLSWIHRSDLVAAIAFLLKHPLEGAVNLTAPEPTTYKMLAQEISKLRKTWVTMPAPAFAMRLALGEMADELLLNGQRVLPTKLAANGFAFHYPTIDKTLQAILTQ</sequence>
<comment type="similarity">
    <text evidence="1">Belongs to the NAD(P)-dependent epimerase/dehydratase family. SDR39U1 subfamily.</text>
</comment>
<keyword evidence="2" id="KW-0132">Cell division</keyword>
<dbReference type="STRING" id="2518989.IMCC3088_2421"/>
<accession>F3L440</accession>